<protein>
    <submittedName>
        <fullName evidence="2">Uncharacterized protein</fullName>
    </submittedName>
</protein>
<dbReference type="Proteomes" id="UP001250932">
    <property type="component" value="Unassembled WGS sequence"/>
</dbReference>
<evidence type="ECO:0000256" key="1">
    <source>
        <dbReference type="SAM" id="MobiDB-lite"/>
    </source>
</evidence>
<evidence type="ECO:0000313" key="3">
    <source>
        <dbReference type="Proteomes" id="UP001250932"/>
    </source>
</evidence>
<sequence>MRESTYNFWINFLRLVRGLTQVGERLVKDRKTEDDTPAPPAESRGAETIKRS</sequence>
<feature type="region of interest" description="Disordered" evidence="1">
    <location>
        <begin position="26"/>
        <end position="52"/>
    </location>
</feature>
<comment type="caution">
    <text evidence="2">The sequence shown here is derived from an EMBL/GenBank/DDBJ whole genome shotgun (WGS) entry which is preliminary data.</text>
</comment>
<gene>
    <name evidence="2" type="ORF">PPG34_00855</name>
</gene>
<dbReference type="EMBL" id="JAQOUE010000001">
    <property type="protein sequence ID" value="MDT7040876.1"/>
    <property type="molecule type" value="Genomic_DNA"/>
</dbReference>
<name>A0ABU3K3C3_9BACT</name>
<accession>A0ABU3K3C3</accession>
<evidence type="ECO:0000313" key="2">
    <source>
        <dbReference type="EMBL" id="MDT7040876.1"/>
    </source>
</evidence>
<dbReference type="RefSeq" id="WP_313831235.1">
    <property type="nucleotide sequence ID" value="NZ_JAQOUE010000001.1"/>
</dbReference>
<keyword evidence="3" id="KW-1185">Reference proteome</keyword>
<proteinExistence type="predicted"/>
<organism evidence="2 3">
    <name type="scientific">Candidatus Nitronereus thalassa</name>
    <dbReference type="NCBI Taxonomy" id="3020898"/>
    <lineage>
        <taxon>Bacteria</taxon>
        <taxon>Pseudomonadati</taxon>
        <taxon>Nitrospirota</taxon>
        <taxon>Nitrospiria</taxon>
        <taxon>Nitrospirales</taxon>
        <taxon>Nitrospiraceae</taxon>
        <taxon>Candidatus Nitronereus</taxon>
    </lineage>
</organism>
<reference evidence="2 3" key="1">
    <citation type="journal article" date="2023" name="ISME J.">
        <title>Cultivation and genomic characterization of novel and ubiquitous marine nitrite-oxidizing bacteria from the Nitrospirales.</title>
        <authorList>
            <person name="Mueller A.J."/>
            <person name="Daebeler A."/>
            <person name="Herbold C.W."/>
            <person name="Kirkegaard R.H."/>
            <person name="Daims H."/>
        </authorList>
    </citation>
    <scope>NUCLEOTIDE SEQUENCE [LARGE SCALE GENOMIC DNA]</scope>
    <source>
        <strain evidence="2 3">EB</strain>
    </source>
</reference>